<dbReference type="Proteomes" id="UP000249886">
    <property type="component" value="Unassembled WGS sequence"/>
</dbReference>
<comment type="caution">
    <text evidence="1">The sequence shown here is derived from an EMBL/GenBank/DDBJ whole genome shotgun (WGS) entry which is preliminary data.</text>
</comment>
<sequence length="143" mass="16292">MTQLPPSQSIDDDYTFRLLGVLTAAGRETAEGWSEIGLLINFDPNTYELRTFSNVVWRGQHYDSWITDALQNELINTALGWLKALYDAGYPLWTSMFLGINSDKYFLWEPSYEADFGPWRVDLEGDNWPAVAAGLRKMGTDTQ</sequence>
<gene>
    <name evidence="1" type="ORF">NCTC10254_02320</name>
</gene>
<accession>A0A6H9XV42</accession>
<organism evidence="1 2">
    <name type="scientific">Corynebacterium matruchotii</name>
    <dbReference type="NCBI Taxonomy" id="43768"/>
    <lineage>
        <taxon>Bacteria</taxon>
        <taxon>Bacillati</taxon>
        <taxon>Actinomycetota</taxon>
        <taxon>Actinomycetes</taxon>
        <taxon>Mycobacteriales</taxon>
        <taxon>Corynebacteriaceae</taxon>
        <taxon>Corynebacterium</taxon>
    </lineage>
</organism>
<name>A0A6H9XV42_9CORY</name>
<evidence type="ECO:0000313" key="1">
    <source>
        <dbReference type="EMBL" id="SPW33154.1"/>
    </source>
</evidence>
<dbReference type="AlphaFoldDB" id="A0A6H9XV42"/>
<dbReference type="GeneID" id="84575073"/>
<evidence type="ECO:0000313" key="2">
    <source>
        <dbReference type="Proteomes" id="UP000249886"/>
    </source>
</evidence>
<dbReference type="RefSeq" id="WP_005523491.1">
    <property type="nucleotide sequence ID" value="NZ_CAUVSC010000022.1"/>
</dbReference>
<evidence type="ECO:0008006" key="3">
    <source>
        <dbReference type="Google" id="ProtNLM"/>
    </source>
</evidence>
<proteinExistence type="predicted"/>
<reference evidence="1 2" key="1">
    <citation type="submission" date="2018-06" db="EMBL/GenBank/DDBJ databases">
        <authorList>
            <consortium name="Pathogen Informatics"/>
            <person name="Doyle S."/>
        </authorList>
    </citation>
    <scope>NUCLEOTIDE SEQUENCE [LARGE SCALE GENOMIC DNA]</scope>
    <source>
        <strain evidence="1 2">NCTC10254</strain>
    </source>
</reference>
<dbReference type="EMBL" id="UARK01000033">
    <property type="protein sequence ID" value="SPW33154.1"/>
    <property type="molecule type" value="Genomic_DNA"/>
</dbReference>
<protein>
    <recommendedName>
        <fullName evidence="3">DUF600 family protein</fullName>
    </recommendedName>
</protein>